<reference evidence="3" key="1">
    <citation type="submission" date="2014-03" db="EMBL/GenBank/DDBJ databases">
        <authorList>
            <person name="Aksoy S."/>
            <person name="Warren W."/>
            <person name="Wilson R.K."/>
        </authorList>
    </citation>
    <scope>NUCLEOTIDE SEQUENCE [LARGE SCALE GENOMIC DNA]</scope>
    <source>
        <strain evidence="3">IAEA</strain>
    </source>
</reference>
<dbReference type="Proteomes" id="UP000092445">
    <property type="component" value="Unassembled WGS sequence"/>
</dbReference>
<reference evidence="2" key="2">
    <citation type="submission" date="2020-05" db="UniProtKB">
        <authorList>
            <consortium name="EnsemblMetazoa"/>
        </authorList>
    </citation>
    <scope>IDENTIFICATION</scope>
    <source>
        <strain evidence="2">IAEA</strain>
    </source>
</reference>
<organism evidence="2 3">
    <name type="scientific">Glossina pallidipes</name>
    <name type="common">Tsetse fly</name>
    <dbReference type="NCBI Taxonomy" id="7398"/>
    <lineage>
        <taxon>Eukaryota</taxon>
        <taxon>Metazoa</taxon>
        <taxon>Ecdysozoa</taxon>
        <taxon>Arthropoda</taxon>
        <taxon>Hexapoda</taxon>
        <taxon>Insecta</taxon>
        <taxon>Pterygota</taxon>
        <taxon>Neoptera</taxon>
        <taxon>Endopterygota</taxon>
        <taxon>Diptera</taxon>
        <taxon>Brachycera</taxon>
        <taxon>Muscomorpha</taxon>
        <taxon>Hippoboscoidea</taxon>
        <taxon>Glossinidae</taxon>
        <taxon>Glossina</taxon>
    </lineage>
</organism>
<evidence type="ECO:0000313" key="3">
    <source>
        <dbReference type="Proteomes" id="UP000092445"/>
    </source>
</evidence>
<sequence length="101" mass="11656">MLSTTQCLQDKEEDKEASRNPHERNLLTLEKVALFISVHFKDETSTIQIRSSDSSYYDFSVVDIICVAAMKMPGNNEQLYRKEMFGERELVMLALYIENGT</sequence>
<dbReference type="VEuPathDB" id="VectorBase:GPAI032253"/>
<dbReference type="AlphaFoldDB" id="A0A1B0A294"/>
<accession>A0A1B0A294</accession>
<dbReference type="EnsemblMetazoa" id="GPAI032253-RA">
    <property type="protein sequence ID" value="GPAI032253-PA"/>
    <property type="gene ID" value="GPAI032253"/>
</dbReference>
<evidence type="ECO:0000256" key="1">
    <source>
        <dbReference type="SAM" id="MobiDB-lite"/>
    </source>
</evidence>
<feature type="region of interest" description="Disordered" evidence="1">
    <location>
        <begin position="1"/>
        <end position="22"/>
    </location>
</feature>
<evidence type="ECO:0000313" key="2">
    <source>
        <dbReference type="EnsemblMetazoa" id="GPAI032253-PA"/>
    </source>
</evidence>
<feature type="compositionally biased region" description="Basic and acidic residues" evidence="1">
    <location>
        <begin position="9"/>
        <end position="22"/>
    </location>
</feature>
<name>A0A1B0A294_GLOPL</name>
<proteinExistence type="predicted"/>
<protein>
    <submittedName>
        <fullName evidence="2">Uncharacterized protein</fullName>
    </submittedName>
</protein>
<keyword evidence="3" id="KW-1185">Reference proteome</keyword>